<dbReference type="Proteomes" id="UP000253529">
    <property type="component" value="Unassembled WGS sequence"/>
</dbReference>
<evidence type="ECO:0000313" key="1">
    <source>
        <dbReference type="EMBL" id="RBP14154.1"/>
    </source>
</evidence>
<evidence type="ECO:0000313" key="2">
    <source>
        <dbReference type="Proteomes" id="UP000253529"/>
    </source>
</evidence>
<name>A0A366FHL0_9HYPH</name>
<comment type="caution">
    <text evidence="1">The sequence shown here is derived from an EMBL/GenBank/DDBJ whole genome shotgun (WGS) entry which is preliminary data.</text>
</comment>
<sequence length="86" mass="9512">MLITLTPEQEAWIKARVATGVFASVEEAARQLLDDRIAELAGDEHDDMAWAKPLVDEGLAALERGDFITLEEHGTRNLARLAARLK</sequence>
<proteinExistence type="predicted"/>
<dbReference type="OrthoDB" id="7376478at2"/>
<organism evidence="1 2">
    <name type="scientific">Roseiarcus fermentans</name>
    <dbReference type="NCBI Taxonomy" id="1473586"/>
    <lineage>
        <taxon>Bacteria</taxon>
        <taxon>Pseudomonadati</taxon>
        <taxon>Pseudomonadota</taxon>
        <taxon>Alphaproteobacteria</taxon>
        <taxon>Hyphomicrobiales</taxon>
        <taxon>Roseiarcaceae</taxon>
        <taxon>Roseiarcus</taxon>
    </lineage>
</organism>
<dbReference type="EMBL" id="QNRK01000010">
    <property type="protein sequence ID" value="RBP14154.1"/>
    <property type="molecule type" value="Genomic_DNA"/>
</dbReference>
<accession>A0A366FHL0</accession>
<keyword evidence="2" id="KW-1185">Reference proteome</keyword>
<dbReference type="AlphaFoldDB" id="A0A366FHL0"/>
<protein>
    <submittedName>
        <fullName evidence="1">Antitoxin ParD1/3/4</fullName>
    </submittedName>
</protein>
<gene>
    <name evidence="1" type="ORF">DFR50_110180</name>
</gene>
<reference evidence="1 2" key="1">
    <citation type="submission" date="2018-06" db="EMBL/GenBank/DDBJ databases">
        <title>Genomic Encyclopedia of Type Strains, Phase IV (KMG-IV): sequencing the most valuable type-strain genomes for metagenomic binning, comparative biology and taxonomic classification.</title>
        <authorList>
            <person name="Goeker M."/>
        </authorList>
    </citation>
    <scope>NUCLEOTIDE SEQUENCE [LARGE SCALE GENOMIC DNA]</scope>
    <source>
        <strain evidence="1 2">DSM 24875</strain>
    </source>
</reference>